<keyword evidence="3" id="KW-1185">Reference proteome</keyword>
<dbReference type="PANTHER" id="PTHR24148:SF64">
    <property type="entry name" value="HETEROKARYON INCOMPATIBILITY DOMAIN-CONTAINING PROTEIN"/>
    <property type="match status" value="1"/>
</dbReference>
<organism evidence="2 3">
    <name type="scientific">Zasmidium cellare</name>
    <name type="common">Wine cellar mold</name>
    <name type="synonym">Racodium cellare</name>
    <dbReference type="NCBI Taxonomy" id="395010"/>
    <lineage>
        <taxon>Eukaryota</taxon>
        <taxon>Fungi</taxon>
        <taxon>Dikarya</taxon>
        <taxon>Ascomycota</taxon>
        <taxon>Pezizomycotina</taxon>
        <taxon>Dothideomycetes</taxon>
        <taxon>Dothideomycetidae</taxon>
        <taxon>Mycosphaerellales</taxon>
        <taxon>Mycosphaerellaceae</taxon>
        <taxon>Zasmidium</taxon>
    </lineage>
</organism>
<dbReference type="Proteomes" id="UP001305779">
    <property type="component" value="Unassembled WGS sequence"/>
</dbReference>
<dbReference type="InterPro" id="IPR010730">
    <property type="entry name" value="HET"/>
</dbReference>
<dbReference type="Pfam" id="PF06985">
    <property type="entry name" value="HET"/>
    <property type="match status" value="1"/>
</dbReference>
<sequence>MAALPKEYWHPPVWAALETQVPAPQPVRYHHYKPLPGPEWIRLLIIEPAANFQDALVCSIEVVPLQPFSNYAALSYSWGMESDGDKSLSRIIEIAGNPMHVTRNLYEGLCRIRPRGAVWDPPKRLWIDGICINQADDDERSAQVAVMALIYQYATETIIWLGEGSTEVEDVMVLRLLEQLEACHNPDIAVVFKAIIHTRRCLWNLHRLACTCYWNDPTMEKFLGLANGKRIGEFYGEALPSAVKHMIEHLYPDLADVIEEISQVLAPFLSRRYWNRRWVVQELFYSRSKHIYWGPCRLDLSQRRFDQSLDKIRAVMRNISWTAGGEVHNLHNDSCPFQRLSDDAEAIRELFRPSYPDSTSLLVHALGRFNSMDCQDPRDRLYSLISLDQSLNIVPSYQLTLAEAYLQFAQALIDRGMFMDIFHNFRQRFAVPESSQLSLPSWVPDLRLSFVSIPRRTVKIPRELWAHRDGSLSCSLYYLGTVDAVGMSTSDAFHVRLLPTSVRHGSTVNTKCPLHEPVTPRFTANLDELVIGTPKALMIEPGDFVFSPIPMELPSSEWETTRVMFLRRVGSYGDTMACRIIGGLPAHALKSANDDDLDPSLYSSIAAPAAPMMMLASMGPAVIAAPAALLLLLLEVCAAAEEPDSEPEDDPEEAVVPAERLDAMDVIIAEEESVVAVLSELVIGDELSPVCAAKELTIDE</sequence>
<evidence type="ECO:0000313" key="3">
    <source>
        <dbReference type="Proteomes" id="UP001305779"/>
    </source>
</evidence>
<dbReference type="PANTHER" id="PTHR24148">
    <property type="entry name" value="ANKYRIN REPEAT DOMAIN-CONTAINING PROTEIN 39 HOMOLOG-RELATED"/>
    <property type="match status" value="1"/>
</dbReference>
<accession>A0ABR0E7W7</accession>
<dbReference type="InterPro" id="IPR052895">
    <property type="entry name" value="HetReg/Transcr_Mod"/>
</dbReference>
<comment type="caution">
    <text evidence="2">The sequence shown here is derived from an EMBL/GenBank/DDBJ whole genome shotgun (WGS) entry which is preliminary data.</text>
</comment>
<dbReference type="EMBL" id="JAXOVC010000009">
    <property type="protein sequence ID" value="KAK4497524.1"/>
    <property type="molecule type" value="Genomic_DNA"/>
</dbReference>
<protein>
    <recommendedName>
        <fullName evidence="1">Heterokaryon incompatibility domain-containing protein</fullName>
    </recommendedName>
</protein>
<evidence type="ECO:0000259" key="1">
    <source>
        <dbReference type="Pfam" id="PF06985"/>
    </source>
</evidence>
<gene>
    <name evidence="2" type="ORF">PRZ48_011975</name>
</gene>
<evidence type="ECO:0000313" key="2">
    <source>
        <dbReference type="EMBL" id="KAK4497524.1"/>
    </source>
</evidence>
<name>A0ABR0E7W7_ZASCE</name>
<reference evidence="2 3" key="1">
    <citation type="journal article" date="2023" name="G3 (Bethesda)">
        <title>A chromosome-level genome assembly of Zasmidium syzygii isolated from banana leaves.</title>
        <authorList>
            <person name="van Westerhoven A.C."/>
            <person name="Mehrabi R."/>
            <person name="Talebi R."/>
            <person name="Steentjes M.B.F."/>
            <person name="Corcolon B."/>
            <person name="Chong P.A."/>
            <person name="Kema G.H.J."/>
            <person name="Seidl M.F."/>
        </authorList>
    </citation>
    <scope>NUCLEOTIDE SEQUENCE [LARGE SCALE GENOMIC DNA]</scope>
    <source>
        <strain evidence="2 3">P124</strain>
    </source>
</reference>
<proteinExistence type="predicted"/>
<feature type="domain" description="Heterokaryon incompatibility" evidence="1">
    <location>
        <begin position="71"/>
        <end position="282"/>
    </location>
</feature>